<evidence type="ECO:0000313" key="3">
    <source>
        <dbReference type="Proteomes" id="UP000245802"/>
    </source>
</evidence>
<name>A0A2Z3GWK1_9BACT</name>
<protein>
    <recommendedName>
        <fullName evidence="4">DUF3237 domain-containing protein</fullName>
    </recommendedName>
</protein>
<dbReference type="Proteomes" id="UP000245802">
    <property type="component" value="Chromosome"/>
</dbReference>
<feature type="signal peptide" evidence="1">
    <location>
        <begin position="1"/>
        <end position="23"/>
    </location>
</feature>
<gene>
    <name evidence="2" type="ORF">C1280_12390</name>
</gene>
<sequence>MTHTLKLLAVVLVGCVTALPAGAAPARDGYPVVVGSVWKGKLTQTGEYKGQGGVPPEFECELRILRRDGEKFEAELIERAGERKLTYLVRGTVKPVDKSKSGQEYRVEFVSVGSKDVANTEALIKTPYTATLVGQKIKGTWKFPANDDGTTLEGAFEFELAKKE</sequence>
<keyword evidence="1" id="KW-0732">Signal</keyword>
<feature type="chain" id="PRO_5016361768" description="DUF3237 domain-containing protein" evidence="1">
    <location>
        <begin position="24"/>
        <end position="164"/>
    </location>
</feature>
<dbReference type="RefSeq" id="WP_010045064.1">
    <property type="nucleotide sequence ID" value="NZ_CP025958.1"/>
</dbReference>
<dbReference type="AlphaFoldDB" id="A0A2Z3GWK1"/>
<dbReference type="KEGG" id="gog:C1280_12390"/>
<evidence type="ECO:0000313" key="2">
    <source>
        <dbReference type="EMBL" id="AWM37708.1"/>
    </source>
</evidence>
<evidence type="ECO:0008006" key="4">
    <source>
        <dbReference type="Google" id="ProtNLM"/>
    </source>
</evidence>
<reference evidence="2 3" key="1">
    <citation type="submission" date="2018-01" db="EMBL/GenBank/DDBJ databases">
        <title>G. obscuriglobus.</title>
        <authorList>
            <person name="Franke J."/>
            <person name="Blomberg W."/>
            <person name="Selmecki A."/>
        </authorList>
    </citation>
    <scope>NUCLEOTIDE SEQUENCE [LARGE SCALE GENOMIC DNA]</scope>
    <source>
        <strain evidence="2 3">DSM 5831</strain>
    </source>
</reference>
<evidence type="ECO:0000256" key="1">
    <source>
        <dbReference type="SAM" id="SignalP"/>
    </source>
</evidence>
<dbReference type="OrthoDB" id="9870362at2"/>
<organism evidence="2 3">
    <name type="scientific">Gemmata obscuriglobus</name>
    <dbReference type="NCBI Taxonomy" id="114"/>
    <lineage>
        <taxon>Bacteria</taxon>
        <taxon>Pseudomonadati</taxon>
        <taxon>Planctomycetota</taxon>
        <taxon>Planctomycetia</taxon>
        <taxon>Gemmatales</taxon>
        <taxon>Gemmataceae</taxon>
        <taxon>Gemmata</taxon>
    </lineage>
</organism>
<accession>A0A2Z3GWK1</accession>
<proteinExistence type="predicted"/>
<keyword evidence="3" id="KW-1185">Reference proteome</keyword>
<dbReference type="EMBL" id="CP025958">
    <property type="protein sequence ID" value="AWM37708.1"/>
    <property type="molecule type" value="Genomic_DNA"/>
</dbReference>